<evidence type="ECO:0000313" key="2">
    <source>
        <dbReference type="EMBL" id="KAF0736125.1"/>
    </source>
</evidence>
<comment type="caution">
    <text evidence="2">The sequence shown here is derived from an EMBL/GenBank/DDBJ whole genome shotgun (WGS) entry which is preliminary data.</text>
</comment>
<dbReference type="Pfam" id="PF15627">
    <property type="entry name" value="CEP76-C2"/>
    <property type="match status" value="1"/>
</dbReference>
<dbReference type="VEuPathDB" id="FungiDB:H257_16472"/>
<feature type="domain" description="CEP76 C2" evidence="1">
    <location>
        <begin position="124"/>
        <end position="319"/>
    </location>
</feature>
<accession>A0A6A5A911</accession>
<reference evidence="2 3" key="1">
    <citation type="submission" date="2019-06" db="EMBL/GenBank/DDBJ databases">
        <title>Genomics analysis of Aphanomyces spp. identifies a new class of oomycete effector associated with host adaptation.</title>
        <authorList>
            <person name="Gaulin E."/>
        </authorList>
    </citation>
    <scope>NUCLEOTIDE SEQUENCE [LARGE SCALE GENOMIC DNA]</scope>
    <source>
        <strain evidence="2 3">E</strain>
    </source>
</reference>
<dbReference type="PANTHER" id="PTHR46436">
    <property type="entry name" value="CENTROSOMAL PROTEIN OF 76 KDA"/>
    <property type="match status" value="1"/>
</dbReference>
<dbReference type="EMBL" id="VJMI01014863">
    <property type="protein sequence ID" value="KAF0736125.1"/>
    <property type="molecule type" value="Genomic_DNA"/>
</dbReference>
<dbReference type="PANTHER" id="PTHR46436:SF1">
    <property type="entry name" value="CENTROSOMAL PROTEIN OF 76 KDA"/>
    <property type="match status" value="1"/>
</dbReference>
<evidence type="ECO:0000313" key="3">
    <source>
        <dbReference type="Proteomes" id="UP000469452"/>
    </source>
</evidence>
<dbReference type="Proteomes" id="UP000469452">
    <property type="component" value="Unassembled WGS sequence"/>
</dbReference>
<dbReference type="InterPro" id="IPR028926">
    <property type="entry name" value="CEP76-C2"/>
</dbReference>
<gene>
    <name evidence="2" type="ORF">AaE_009025</name>
</gene>
<dbReference type="AlphaFoldDB" id="A0A6A5A911"/>
<organism evidence="2 3">
    <name type="scientific">Aphanomyces astaci</name>
    <name type="common">Crayfish plague agent</name>
    <dbReference type="NCBI Taxonomy" id="112090"/>
    <lineage>
        <taxon>Eukaryota</taxon>
        <taxon>Sar</taxon>
        <taxon>Stramenopiles</taxon>
        <taxon>Oomycota</taxon>
        <taxon>Saprolegniomycetes</taxon>
        <taxon>Saprolegniales</taxon>
        <taxon>Verrucalvaceae</taxon>
        <taxon>Aphanomyces</taxon>
    </lineage>
</organism>
<evidence type="ECO:0000259" key="1">
    <source>
        <dbReference type="Pfam" id="PF15627"/>
    </source>
</evidence>
<proteinExistence type="predicted"/>
<dbReference type="InterPro" id="IPR052299">
    <property type="entry name" value="CEP76"/>
</dbReference>
<sequence length="414" mass="45404">MSAPSDVVPDDAPGTSLASLRAVIDAKLRDEGIYAQLRSLLHAHATANLVHHDGGTPDLTTPDHDDNDRLLHTLLESDVVQQLIASIQPPPLSSSPSVTKQFTAQEGTAVPSWSHQGSARSQPVVVHVRVLGGRAFVDNLVDIAPPACSTPSESAKLMHRTCLRFDVAFQNQRFQSQLVDCVVDPPFDETMAFSLQPPPSIGHSVAMSKWESLCAIQESIHWTITKHVQTSPPASSTVITSILVSSNASNHHEIAMPTNDGRRHSTSALWTDVSVELVAAAALDWRQWLTSPHPVVHIPLTLQGPMKVPVGVLNLRVDIPAVHKTTATTHDAKLFLQKETISTHGTQSHLYQYCKHWWADYLRDQRNATSTTSIVPSSSSSSLATDKPSFSHWIRLFVEDDTQRYKLVRTTTLD</sequence>
<protein>
    <recommendedName>
        <fullName evidence="1">CEP76 C2 domain-containing protein</fullName>
    </recommendedName>
</protein>
<name>A0A6A5A911_APHAT</name>